<proteinExistence type="predicted"/>
<dbReference type="RefSeq" id="WP_068460055.1">
    <property type="nucleotide sequence ID" value="NZ_LMTR01000030.1"/>
</dbReference>
<dbReference type="InterPro" id="IPR036188">
    <property type="entry name" value="FAD/NAD-bd_sf"/>
</dbReference>
<evidence type="ECO:0000256" key="1">
    <source>
        <dbReference type="ARBA" id="ARBA00023002"/>
    </source>
</evidence>
<accession>A0A109BLA0</accession>
<keyword evidence="4" id="KW-1185">Reference proteome</keyword>
<dbReference type="PATRIC" id="fig|121290.4.peg.1702"/>
<dbReference type="STRING" id="121290.APY04_0890"/>
<dbReference type="PANTHER" id="PTHR13847">
    <property type="entry name" value="SARCOSINE DEHYDROGENASE-RELATED"/>
    <property type="match status" value="1"/>
</dbReference>
<comment type="caution">
    <text evidence="3">The sequence shown here is derived from an EMBL/GenBank/DDBJ whole genome shotgun (WGS) entry which is preliminary data.</text>
</comment>
<name>A0A109BLA0_HYPSL</name>
<dbReference type="OrthoDB" id="9790035at2"/>
<dbReference type="EMBL" id="LMTR01000030">
    <property type="protein sequence ID" value="KWT70610.1"/>
    <property type="molecule type" value="Genomic_DNA"/>
</dbReference>
<dbReference type="PANTHER" id="PTHR13847:SF289">
    <property type="entry name" value="GLYCINE OXIDASE"/>
    <property type="match status" value="1"/>
</dbReference>
<sequence length="334" mass="35727">MTRSITVLGAGVLGLWQALTLARAGHRVRLLECSVEPFAAAASLYGGVMLAPEREAETAPAMLRELGLEGVALWRALYPQLHCNGSLVVASPRDQGELERFAHRTQGHGLLRADELAEREPDLAGRFNGALFFADEAHMSAPDALQFLLDEARRAGAEIVFGVGAGADTNGDNAADVVIDCRGMAARDHLPDLRGVRGERVLIRSTDITLSRPVQFLHPRIPLYVVPWGAGLYMIGATVIESEEPGAMSVRSALELLGGAYAVHPAFAEAEILAFGAGVRPAFPDNVPRAIVRDGGRRIFVNGAYRHGFLLGPVLARTVADYLADGRTGALLRV</sequence>
<dbReference type="Proteomes" id="UP000059074">
    <property type="component" value="Unassembled WGS sequence"/>
</dbReference>
<dbReference type="EC" id="1.4.3.19" evidence="3"/>
<evidence type="ECO:0000259" key="2">
    <source>
        <dbReference type="Pfam" id="PF01266"/>
    </source>
</evidence>
<evidence type="ECO:0000313" key="3">
    <source>
        <dbReference type="EMBL" id="KWT70610.1"/>
    </source>
</evidence>
<dbReference type="InterPro" id="IPR006076">
    <property type="entry name" value="FAD-dep_OxRdtase"/>
</dbReference>
<dbReference type="Gene3D" id="3.50.50.60">
    <property type="entry name" value="FAD/NAD(P)-binding domain"/>
    <property type="match status" value="1"/>
</dbReference>
<feature type="domain" description="FAD dependent oxidoreductase" evidence="2">
    <location>
        <begin position="5"/>
        <end position="321"/>
    </location>
</feature>
<dbReference type="SUPFAM" id="SSF51905">
    <property type="entry name" value="FAD/NAD(P)-binding domain"/>
    <property type="match status" value="1"/>
</dbReference>
<gene>
    <name evidence="3" type="ORF">APY04_0890</name>
</gene>
<organism evidence="3 4">
    <name type="scientific">Hyphomicrobium sulfonivorans</name>
    <dbReference type="NCBI Taxonomy" id="121290"/>
    <lineage>
        <taxon>Bacteria</taxon>
        <taxon>Pseudomonadati</taxon>
        <taxon>Pseudomonadota</taxon>
        <taxon>Alphaproteobacteria</taxon>
        <taxon>Hyphomicrobiales</taxon>
        <taxon>Hyphomicrobiaceae</taxon>
        <taxon>Hyphomicrobium</taxon>
    </lineage>
</organism>
<reference evidence="3 4" key="1">
    <citation type="submission" date="2015-10" db="EMBL/GenBank/DDBJ databases">
        <title>Transcriptomic analysis of a linuron degrading triple-species bacterial consortium.</title>
        <authorList>
            <person name="Albers P."/>
        </authorList>
    </citation>
    <scope>NUCLEOTIDE SEQUENCE [LARGE SCALE GENOMIC DNA]</scope>
    <source>
        <strain evidence="3 4">WDL6</strain>
    </source>
</reference>
<dbReference type="GO" id="GO:0005737">
    <property type="term" value="C:cytoplasm"/>
    <property type="evidence" value="ECO:0007669"/>
    <property type="project" value="TreeGrafter"/>
</dbReference>
<dbReference type="SUPFAM" id="SSF54373">
    <property type="entry name" value="FAD-linked reductases, C-terminal domain"/>
    <property type="match status" value="1"/>
</dbReference>
<dbReference type="Pfam" id="PF01266">
    <property type="entry name" value="DAO"/>
    <property type="match status" value="1"/>
</dbReference>
<dbReference type="AlphaFoldDB" id="A0A109BLA0"/>
<dbReference type="GO" id="GO:0043799">
    <property type="term" value="F:glycine oxidase activity"/>
    <property type="evidence" value="ECO:0007669"/>
    <property type="project" value="UniProtKB-EC"/>
</dbReference>
<protein>
    <submittedName>
        <fullName evidence="3">Glycine oxidase ThiO</fullName>
        <ecNumber evidence="3">1.4.3.19</ecNumber>
    </submittedName>
</protein>
<keyword evidence="1 3" id="KW-0560">Oxidoreductase</keyword>
<evidence type="ECO:0000313" key="4">
    <source>
        <dbReference type="Proteomes" id="UP000059074"/>
    </source>
</evidence>
<dbReference type="Gene3D" id="3.30.9.10">
    <property type="entry name" value="D-Amino Acid Oxidase, subunit A, domain 2"/>
    <property type="match status" value="1"/>
</dbReference>